<reference evidence="1" key="1">
    <citation type="submission" date="2016-10" db="EMBL/GenBank/DDBJ databases">
        <title>The High Quality Genome of Vibrio alginolyticus K01M1.</title>
        <authorList>
            <person name="Wendling C."/>
            <person name="Chibani C.M."/>
            <person name="Hertel R."/>
            <person name="Sproer C."/>
            <person name="Bunk B."/>
            <person name="Overmann J."/>
            <person name="Roth O."/>
            <person name="Liesegang H."/>
        </authorList>
    </citation>
    <scope>NUCLEOTIDE SEQUENCE</scope>
    <source>
        <strain evidence="1">K05K4</strain>
        <plasmid evidence="1">pL289</plasmid>
    </source>
</reference>
<organism evidence="1">
    <name type="scientific">Vibrio alginolyticus</name>
    <dbReference type="NCBI Taxonomy" id="663"/>
    <lineage>
        <taxon>Bacteria</taxon>
        <taxon>Pseudomonadati</taxon>
        <taxon>Pseudomonadota</taxon>
        <taxon>Gammaproteobacteria</taxon>
        <taxon>Vibrionales</taxon>
        <taxon>Vibrionaceae</taxon>
        <taxon>Vibrio</taxon>
    </lineage>
</organism>
<sequence length="130" mass="14690">MDLLNVVLNGAVEATYETLVESHDCGFFDGGCYTLAYAVNAVFPTTSKVMHISRTERNRDHAIVYFPVRDEYFDADGFQTKEQLFQKMRELEATPVEVLLPFDDIDTKTIFPDINEKLQQAIKAGFGDGN</sequence>
<accession>A0A1W6V948</accession>
<dbReference type="RefSeq" id="WP_025767334.1">
    <property type="nucleotide sequence ID" value="NZ_CP017893.1"/>
</dbReference>
<name>A0A1W6V948_VIBAL</name>
<geneLocation type="plasmid" evidence="1">
    <name>pL289</name>
</geneLocation>
<dbReference type="AlphaFoldDB" id="A0A1W6V948"/>
<gene>
    <name evidence="1" type="ORF">K05K4_49380</name>
</gene>
<proteinExistence type="predicted"/>
<keyword evidence="1" id="KW-0614">Plasmid</keyword>
<dbReference type="EMBL" id="CP017904">
    <property type="protein sequence ID" value="ARP21647.1"/>
    <property type="molecule type" value="Genomic_DNA"/>
</dbReference>
<protein>
    <submittedName>
        <fullName evidence="1">Uncharacterized protein</fullName>
    </submittedName>
</protein>
<evidence type="ECO:0000313" key="1">
    <source>
        <dbReference type="EMBL" id="ARP21647.1"/>
    </source>
</evidence>